<keyword evidence="2" id="KW-0378">Hydrolase</keyword>
<dbReference type="PANTHER" id="PTHR46825:SF8">
    <property type="entry name" value="BETA-LACTAMASE-RELATED"/>
    <property type="match status" value="1"/>
</dbReference>
<sequence>MDAHVREIVTENLAPLTTADHPGGVAAAVYVAGRIQFFNFGFADEAEKRPVTSDTLFNVASVRKLFEATLLALGELRGELSLDDPVNKYIPELRGDYIRRVTLGQLAAHTSGLLLPTDHPPWPNASYSLAELIDILNAWTPHAGEAPGKQRIYTHAGYVLLQLALERRYGVPIRQLVESRILTPLGMHSTLMPERGRDNRAIMPPEQLRKAVQGYSDQGTPIGAPGNQQSYFDFPGTGQMFSTARDLATFMAACIDGNVADPQLREALRMTQREAFHIDQQFGQAMAWENIALNGIDVVDKPGGLNNASAYVGLVPARRIGLLLLANRGEFSHEIGRYHILPALAR</sequence>
<dbReference type="EMBL" id="LLYB01000047">
    <property type="protein sequence ID" value="KRR26156.1"/>
    <property type="molecule type" value="Genomic_DNA"/>
</dbReference>
<name>A0A0R3N2I0_9BRAD</name>
<dbReference type="InterPro" id="IPR001466">
    <property type="entry name" value="Beta-lactam-related"/>
</dbReference>
<organism evidence="2 3">
    <name type="scientific">Bradyrhizobium lablabi</name>
    <dbReference type="NCBI Taxonomy" id="722472"/>
    <lineage>
        <taxon>Bacteria</taxon>
        <taxon>Pseudomonadati</taxon>
        <taxon>Pseudomonadota</taxon>
        <taxon>Alphaproteobacteria</taxon>
        <taxon>Hyphomicrobiales</taxon>
        <taxon>Nitrobacteraceae</taxon>
        <taxon>Bradyrhizobium</taxon>
    </lineage>
</organism>
<evidence type="ECO:0000313" key="2">
    <source>
        <dbReference type="EMBL" id="KRR26156.1"/>
    </source>
</evidence>
<proteinExistence type="predicted"/>
<gene>
    <name evidence="2" type="ORF">CQ14_20940</name>
</gene>
<dbReference type="AlphaFoldDB" id="A0A0R3N2I0"/>
<dbReference type="Proteomes" id="UP000051660">
    <property type="component" value="Unassembled WGS sequence"/>
</dbReference>
<dbReference type="OrthoDB" id="5377431at2"/>
<accession>A0A0R3N2I0</accession>
<dbReference type="Pfam" id="PF00144">
    <property type="entry name" value="Beta-lactamase"/>
    <property type="match status" value="1"/>
</dbReference>
<dbReference type="InterPro" id="IPR012338">
    <property type="entry name" value="Beta-lactam/transpept-like"/>
</dbReference>
<dbReference type="SUPFAM" id="SSF56601">
    <property type="entry name" value="beta-lactamase/transpeptidase-like"/>
    <property type="match status" value="1"/>
</dbReference>
<evidence type="ECO:0000313" key="3">
    <source>
        <dbReference type="Proteomes" id="UP000051660"/>
    </source>
</evidence>
<reference evidence="2 3" key="1">
    <citation type="submission" date="2014-03" db="EMBL/GenBank/DDBJ databases">
        <title>Bradyrhizobium valentinum sp. nov., isolated from effective nodules of Lupinus mariae-josephae, a lupine endemic of basic-lime soils in Eastern Spain.</title>
        <authorList>
            <person name="Duran D."/>
            <person name="Rey L."/>
            <person name="Navarro A."/>
            <person name="Busquets A."/>
            <person name="Imperial J."/>
            <person name="Ruiz-Argueso T."/>
        </authorList>
    </citation>
    <scope>NUCLEOTIDE SEQUENCE [LARGE SCALE GENOMIC DNA]</scope>
    <source>
        <strain evidence="2 3">CCBAU 23086</strain>
    </source>
</reference>
<evidence type="ECO:0000259" key="1">
    <source>
        <dbReference type="Pfam" id="PF00144"/>
    </source>
</evidence>
<dbReference type="PANTHER" id="PTHR46825">
    <property type="entry name" value="D-ALANYL-D-ALANINE-CARBOXYPEPTIDASE/ENDOPEPTIDASE AMPH"/>
    <property type="match status" value="1"/>
</dbReference>
<dbReference type="InterPro" id="IPR050491">
    <property type="entry name" value="AmpC-like"/>
</dbReference>
<feature type="domain" description="Beta-lactamase-related" evidence="1">
    <location>
        <begin position="19"/>
        <end position="341"/>
    </location>
</feature>
<dbReference type="Gene3D" id="3.40.710.10">
    <property type="entry name" value="DD-peptidase/beta-lactamase superfamily"/>
    <property type="match status" value="1"/>
</dbReference>
<comment type="caution">
    <text evidence="2">The sequence shown here is derived from an EMBL/GenBank/DDBJ whole genome shotgun (WGS) entry which is preliminary data.</text>
</comment>
<dbReference type="GO" id="GO:0016787">
    <property type="term" value="F:hydrolase activity"/>
    <property type="evidence" value="ECO:0007669"/>
    <property type="project" value="UniProtKB-KW"/>
</dbReference>
<protein>
    <submittedName>
        <fullName evidence="2">Serine hydrolase</fullName>
    </submittedName>
</protein>